<proteinExistence type="predicted"/>
<dbReference type="EMBL" id="JASVWF010000010">
    <property type="protein sequence ID" value="MDL5160351.1"/>
    <property type="molecule type" value="Genomic_DNA"/>
</dbReference>
<keyword evidence="3" id="KW-0378">Hydrolase</keyword>
<feature type="domain" description="AB hydrolase-1" evidence="2">
    <location>
        <begin position="93"/>
        <end position="308"/>
    </location>
</feature>
<dbReference type="InterPro" id="IPR000073">
    <property type="entry name" value="AB_hydrolase_1"/>
</dbReference>
<evidence type="ECO:0000259" key="2">
    <source>
        <dbReference type="Pfam" id="PF12697"/>
    </source>
</evidence>
<evidence type="ECO:0000256" key="1">
    <source>
        <dbReference type="SAM" id="Phobius"/>
    </source>
</evidence>
<dbReference type="Gene3D" id="3.40.50.1820">
    <property type="entry name" value="alpha/beta hydrolase"/>
    <property type="match status" value="1"/>
</dbReference>
<accession>A0ABT7MI69</accession>
<dbReference type="InterPro" id="IPR029058">
    <property type="entry name" value="AB_hydrolase_fold"/>
</dbReference>
<keyword evidence="4" id="KW-1185">Reference proteome</keyword>
<evidence type="ECO:0000313" key="3">
    <source>
        <dbReference type="EMBL" id="MDL5160351.1"/>
    </source>
</evidence>
<comment type="caution">
    <text evidence="3">The sequence shown here is derived from an EMBL/GenBank/DDBJ whole genome shotgun (WGS) entry which is preliminary data.</text>
</comment>
<name>A0ABT7MI69_9PSEU</name>
<keyword evidence="1" id="KW-0472">Membrane</keyword>
<dbReference type="SUPFAM" id="SSF53474">
    <property type="entry name" value="alpha/beta-Hydrolases"/>
    <property type="match status" value="1"/>
</dbReference>
<dbReference type="Proteomes" id="UP001231924">
    <property type="component" value="Unassembled WGS sequence"/>
</dbReference>
<dbReference type="RefSeq" id="WP_286056955.1">
    <property type="nucleotide sequence ID" value="NZ_JASVWF010000010.1"/>
</dbReference>
<gene>
    <name evidence="3" type="ORF">QRT03_30595</name>
</gene>
<protein>
    <submittedName>
        <fullName evidence="3">Alpha/beta fold hydrolase</fullName>
    </submittedName>
</protein>
<dbReference type="PANTHER" id="PTHR43798:SF33">
    <property type="entry name" value="HYDROLASE, PUTATIVE (AFU_ORTHOLOGUE AFUA_2G14860)-RELATED"/>
    <property type="match status" value="1"/>
</dbReference>
<keyword evidence="1" id="KW-0812">Transmembrane</keyword>
<organism evidence="3 4">
    <name type="scientific">Actinomycetospora termitidis</name>
    <dbReference type="NCBI Taxonomy" id="3053470"/>
    <lineage>
        <taxon>Bacteria</taxon>
        <taxon>Bacillati</taxon>
        <taxon>Actinomycetota</taxon>
        <taxon>Actinomycetes</taxon>
        <taxon>Pseudonocardiales</taxon>
        <taxon>Pseudonocardiaceae</taxon>
        <taxon>Actinomycetospora</taxon>
    </lineage>
</organism>
<dbReference type="Pfam" id="PF12697">
    <property type="entry name" value="Abhydrolase_6"/>
    <property type="match status" value="1"/>
</dbReference>
<keyword evidence="1" id="KW-1133">Transmembrane helix</keyword>
<evidence type="ECO:0000313" key="4">
    <source>
        <dbReference type="Proteomes" id="UP001231924"/>
    </source>
</evidence>
<dbReference type="GO" id="GO:0016787">
    <property type="term" value="F:hydrolase activity"/>
    <property type="evidence" value="ECO:0007669"/>
    <property type="project" value="UniProtKB-KW"/>
</dbReference>
<dbReference type="PANTHER" id="PTHR43798">
    <property type="entry name" value="MONOACYLGLYCEROL LIPASE"/>
    <property type="match status" value="1"/>
</dbReference>
<dbReference type="InterPro" id="IPR050266">
    <property type="entry name" value="AB_hydrolase_sf"/>
</dbReference>
<sequence length="315" mass="32754">MPQRARAVRRTAAVVVGVVVLAVATVAYLVRDPSPVGYWRSTEGRQAFDRAYDAALATMPAPTRVLDLPTTFGTVHVLEFAGQARDPGAVPALLVPGRASAGPMWSQNLPALAAERPVYVVDPIGDAGLSVQTRELTGAADQAQWLDETLVGLRVPTVHLVGHSFGGWAAANYAIRRPDRVATLALLEPVRTVAGLRLGFVLSTVPSALGLGGLAAAEDAAPGDPVAAMIAAGARHHAAKLPLPEQPSADDLARLTMPVFVGLAGRSEVHDGGAAAAAAERDLPAATVRLWPDATHSLPMEEADEVDAALIALMR</sequence>
<feature type="transmembrane region" description="Helical" evidence="1">
    <location>
        <begin position="12"/>
        <end position="30"/>
    </location>
</feature>
<reference evidence="3 4" key="1">
    <citation type="submission" date="2023-06" db="EMBL/GenBank/DDBJ databases">
        <title>Actinomycetospora Odt1-22.</title>
        <authorList>
            <person name="Supong K."/>
        </authorList>
    </citation>
    <scope>NUCLEOTIDE SEQUENCE [LARGE SCALE GENOMIC DNA]</scope>
    <source>
        <strain evidence="3 4">Odt1-22</strain>
    </source>
</reference>